<reference evidence="6 7" key="2">
    <citation type="journal article" date="2016" name="Infect. Immun.">
        <title>Helicobacter saguini, a Novel Helicobacter Isolated from Cotton-Top Tamarins with Ulcerative Colitis, Has Proinflammatory Properties and Induces Typhlocolitis and Dysplasia in Gnotobiotic IL-10-/- Mice.</title>
        <authorList>
            <person name="Shen Z."/>
            <person name="Mannion A."/>
            <person name="Whary M.T."/>
            <person name="Muthupalani S."/>
            <person name="Sheh A."/>
            <person name="Feng Y."/>
            <person name="Gong G."/>
            <person name="Vandamme P."/>
            <person name="Holcombe H.R."/>
            <person name="Paster B.J."/>
            <person name="Fox J.G."/>
        </authorList>
    </citation>
    <scope>NUCLEOTIDE SEQUENCE [LARGE SCALE GENOMIC DNA]</scope>
    <source>
        <strain evidence="6 7">MIT 97-6194</strain>
    </source>
</reference>
<feature type="transmembrane region" description="Helical" evidence="4">
    <location>
        <begin position="266"/>
        <end position="286"/>
    </location>
</feature>
<dbReference type="EMBL" id="JRMP02000001">
    <property type="protein sequence ID" value="TLD95917.1"/>
    <property type="molecule type" value="Genomic_DNA"/>
</dbReference>
<feature type="transmembrane region" description="Helical" evidence="4">
    <location>
        <begin position="140"/>
        <end position="163"/>
    </location>
</feature>
<dbReference type="GO" id="GO:0022857">
    <property type="term" value="F:transmembrane transporter activity"/>
    <property type="evidence" value="ECO:0007669"/>
    <property type="project" value="InterPro"/>
</dbReference>
<gene>
    <name evidence="5" type="ORF">DCO61_00460</name>
    <name evidence="6" type="ORF">LS64_000705</name>
</gene>
<keyword evidence="1 4" id="KW-0812">Transmembrane</keyword>
<dbReference type="PANTHER" id="PTHR43596:SF1">
    <property type="entry name" value="ADP,ATP CARRIER PROTEIN"/>
    <property type="match status" value="1"/>
</dbReference>
<reference evidence="6 7" key="1">
    <citation type="journal article" date="2014" name="Genome Announc.">
        <title>Draft genome sequences of eight enterohepatic helicobacter species isolated from both laboratory and wild rodents.</title>
        <authorList>
            <person name="Sheh A."/>
            <person name="Shen Z."/>
            <person name="Fox J.G."/>
        </authorList>
    </citation>
    <scope>NUCLEOTIDE SEQUENCE [LARGE SCALE GENOMIC DNA]</scope>
    <source>
        <strain evidence="6 7">MIT 97-6194</strain>
    </source>
</reference>
<feature type="transmembrane region" description="Helical" evidence="4">
    <location>
        <begin position="433"/>
        <end position="454"/>
    </location>
</feature>
<keyword evidence="3 4" id="KW-0472">Membrane</keyword>
<feature type="transmembrane region" description="Helical" evidence="4">
    <location>
        <begin position="341"/>
        <end position="359"/>
    </location>
</feature>
<evidence type="ECO:0000256" key="4">
    <source>
        <dbReference type="SAM" id="Phobius"/>
    </source>
</evidence>
<dbReference type="EMBL" id="QBIU01000001">
    <property type="protein sequence ID" value="MWV68542.1"/>
    <property type="molecule type" value="Genomic_DNA"/>
</dbReference>
<dbReference type="Proteomes" id="UP000477070">
    <property type="component" value="Unassembled WGS sequence"/>
</dbReference>
<dbReference type="AlphaFoldDB" id="A0A347VQV9"/>
<dbReference type="RefSeq" id="WP_081948269.1">
    <property type="nucleotide sequence ID" value="NZ_JRMP02000001.1"/>
</dbReference>
<evidence type="ECO:0000313" key="6">
    <source>
        <dbReference type="EMBL" id="TLD95917.1"/>
    </source>
</evidence>
<feature type="transmembrane region" description="Helical" evidence="4">
    <location>
        <begin position="105"/>
        <end position="128"/>
    </location>
</feature>
<dbReference type="OrthoDB" id="199378at2"/>
<dbReference type="InterPro" id="IPR036259">
    <property type="entry name" value="MFS_trans_sf"/>
</dbReference>
<evidence type="ECO:0000256" key="3">
    <source>
        <dbReference type="ARBA" id="ARBA00023136"/>
    </source>
</evidence>
<dbReference type="PANTHER" id="PTHR43596">
    <property type="entry name" value="ADP,ATP CARRIER PROTEIN"/>
    <property type="match status" value="1"/>
</dbReference>
<evidence type="ECO:0000313" key="7">
    <source>
        <dbReference type="Proteomes" id="UP000029714"/>
    </source>
</evidence>
<dbReference type="Gene3D" id="1.20.1250.20">
    <property type="entry name" value="MFS general substrate transporter like domains"/>
    <property type="match status" value="1"/>
</dbReference>
<evidence type="ECO:0000313" key="8">
    <source>
        <dbReference type="Proteomes" id="UP000477070"/>
    </source>
</evidence>
<evidence type="ECO:0000256" key="1">
    <source>
        <dbReference type="ARBA" id="ARBA00022692"/>
    </source>
</evidence>
<comment type="caution">
    <text evidence="6">The sequence shown here is derived from an EMBL/GenBank/DDBJ whole genome shotgun (WGS) entry which is preliminary data.</text>
</comment>
<sequence>MKDSNKFIESNNIDSKDLSKHATSQQTFLEKIFSVKKDEVKILLTSLSFIFLIFASYAILRPIRDALGLSNGKEELKWLFLGTFIATLCASILAMWLSSVIARKTYITAIFVFFSLNLLGFYIALYFIDSNHKSASFIWLARIFYVWVSVFNVFIISSAWSLLADIFTRERSKRLFGIIAAGASLGSIVGAAAISLLIKHIGTQDFILVSLVILGFCLVLKTLLLKESYALLDSIESKGEFESRFNATIGAKNPFAGFKIIVKSRFLLAFVGFILLLTSISTFLYMEQARVISELFPHDMKGAKEARIAAFANIDLVVQTLSFIIQIFFTAKIAEFLGLRWLLSLLGFAVGLGFVGLFICKEMGIVSLLPIAIVMSIRRVGEYALVKPGREMLFVPLDSDSKYKVKNFLDTVVYRGGDALSAQVESLAMRVSLGFTLLFGAFLSFLWGLLGLFLSKKYDKNNFS</sequence>
<name>A0A347VQV9_9HELI</name>
<dbReference type="Proteomes" id="UP000029714">
    <property type="component" value="Unassembled WGS sequence"/>
</dbReference>
<reference evidence="6" key="3">
    <citation type="submission" date="2018-04" db="EMBL/GenBank/DDBJ databases">
        <authorList>
            <person name="Sheh A."/>
            <person name="Shen Z."/>
            <person name="Mannion A.J."/>
            <person name="Fox J.G."/>
        </authorList>
    </citation>
    <scope>NUCLEOTIDE SEQUENCE</scope>
    <source>
        <strain evidence="6">MIT 97-6194</strain>
    </source>
</reference>
<keyword evidence="2 4" id="KW-1133">Transmembrane helix</keyword>
<protein>
    <submittedName>
        <fullName evidence="6">MFS transporter</fullName>
    </submittedName>
</protein>
<keyword evidence="7" id="KW-1185">Reference proteome</keyword>
<evidence type="ECO:0000313" key="5">
    <source>
        <dbReference type="EMBL" id="MWV68542.1"/>
    </source>
</evidence>
<accession>A0A347VQV9</accession>
<dbReference type="InterPro" id="IPR011701">
    <property type="entry name" value="MFS"/>
</dbReference>
<feature type="transmembrane region" description="Helical" evidence="4">
    <location>
        <begin position="175"/>
        <end position="194"/>
    </location>
</feature>
<dbReference type="Pfam" id="PF07690">
    <property type="entry name" value="MFS_1"/>
    <property type="match status" value="1"/>
</dbReference>
<feature type="transmembrane region" description="Helical" evidence="4">
    <location>
        <begin position="306"/>
        <end position="329"/>
    </location>
</feature>
<feature type="transmembrane region" description="Helical" evidence="4">
    <location>
        <begin position="206"/>
        <end position="224"/>
    </location>
</feature>
<organism evidence="6 7">
    <name type="scientific">Helicobacter saguini</name>
    <dbReference type="NCBI Taxonomy" id="1548018"/>
    <lineage>
        <taxon>Bacteria</taxon>
        <taxon>Pseudomonadati</taxon>
        <taxon>Campylobacterota</taxon>
        <taxon>Epsilonproteobacteria</taxon>
        <taxon>Campylobacterales</taxon>
        <taxon>Helicobacteraceae</taxon>
        <taxon>Helicobacter</taxon>
    </lineage>
</organism>
<evidence type="ECO:0000256" key="2">
    <source>
        <dbReference type="ARBA" id="ARBA00022989"/>
    </source>
</evidence>
<feature type="transmembrane region" description="Helical" evidence="4">
    <location>
        <begin position="40"/>
        <end position="59"/>
    </location>
</feature>
<reference evidence="5 8" key="4">
    <citation type="submission" date="2019-12" db="EMBL/GenBank/DDBJ databases">
        <title>Multi-Generational Helicobacter saguini Isolates.</title>
        <authorList>
            <person name="Mannion A."/>
            <person name="Shen Z."/>
            <person name="Fox J.G."/>
        </authorList>
    </citation>
    <scope>NUCLEOTIDE SEQUENCE [LARGE SCALE GENOMIC DNA]</scope>
    <source>
        <strain evidence="5">16-048</strain>
        <strain evidence="8">16-048 (F4)</strain>
    </source>
</reference>
<feature type="transmembrane region" description="Helical" evidence="4">
    <location>
        <begin position="79"/>
        <end position="98"/>
    </location>
</feature>
<dbReference type="SUPFAM" id="SSF103473">
    <property type="entry name" value="MFS general substrate transporter"/>
    <property type="match status" value="1"/>
</dbReference>
<proteinExistence type="predicted"/>